<feature type="region of interest" description="Disordered" evidence="1">
    <location>
        <begin position="45"/>
        <end position="85"/>
    </location>
</feature>
<proteinExistence type="predicted"/>
<sequence>MSDPVTNVEIEDVLASIKRLVSEESRAETMAPEPPGKLVLTPALRVAEPNVTDRGTPESGQDHLPEAPFSSSEDDLYTEDTEEPLRVESAELEACFADVVDAEDVIAEFRHVGDVEDAETVQTEEDNGAGDWDTVQPAQQAKTVPWDDIEDAEYDAVDDDTTEEQPALEAVEAPVYTTESKVEDATPDYDAYADEEDDLDDLAAVSAEDEAILDEETLRELVAEIVRQELQGALGERITRNVRKLVRREIHRALTSHELQ</sequence>
<dbReference type="STRING" id="53501.SAMN04488043_11295"/>
<dbReference type="RefSeq" id="WP_058261647.1">
    <property type="nucleotide sequence ID" value="NZ_CP051181.1"/>
</dbReference>
<feature type="region of interest" description="Disordered" evidence="1">
    <location>
        <begin position="117"/>
        <end position="139"/>
    </location>
</feature>
<dbReference type="AlphaFoldDB" id="A0A0P1F718"/>
<evidence type="ECO:0000313" key="2">
    <source>
        <dbReference type="EMBL" id="CUH63734.1"/>
    </source>
</evidence>
<reference evidence="2 3" key="1">
    <citation type="submission" date="2015-09" db="EMBL/GenBank/DDBJ databases">
        <authorList>
            <consortium name="Swine Surveillance"/>
        </authorList>
    </citation>
    <scope>NUCLEOTIDE SEQUENCE [LARGE SCALE GENOMIC DNA]</scope>
    <source>
        <strain evidence="2 3">CECT 4357</strain>
    </source>
</reference>
<evidence type="ECO:0000313" key="3">
    <source>
        <dbReference type="Proteomes" id="UP000051587"/>
    </source>
</evidence>
<organism evidence="2 3">
    <name type="scientific">Thalassovita gelatinovora</name>
    <name type="common">Thalassobius gelatinovorus</name>
    <dbReference type="NCBI Taxonomy" id="53501"/>
    <lineage>
        <taxon>Bacteria</taxon>
        <taxon>Pseudomonadati</taxon>
        <taxon>Pseudomonadota</taxon>
        <taxon>Alphaproteobacteria</taxon>
        <taxon>Rhodobacterales</taxon>
        <taxon>Roseobacteraceae</taxon>
        <taxon>Thalassovita</taxon>
    </lineage>
</organism>
<feature type="compositionally biased region" description="Acidic residues" evidence="1">
    <location>
        <begin position="117"/>
        <end position="128"/>
    </location>
</feature>
<evidence type="ECO:0000256" key="1">
    <source>
        <dbReference type="SAM" id="MobiDB-lite"/>
    </source>
</evidence>
<dbReference type="EMBL" id="CYSA01000010">
    <property type="protein sequence ID" value="CUH63734.1"/>
    <property type="molecule type" value="Genomic_DNA"/>
</dbReference>
<gene>
    <name evidence="2" type="ORF">TG4357_00857</name>
</gene>
<protein>
    <submittedName>
        <fullName evidence="2">Uncharacterized protein</fullName>
    </submittedName>
</protein>
<dbReference type="Proteomes" id="UP000051587">
    <property type="component" value="Unassembled WGS sequence"/>
</dbReference>
<feature type="compositionally biased region" description="Acidic residues" evidence="1">
    <location>
        <begin position="72"/>
        <end position="82"/>
    </location>
</feature>
<keyword evidence="3" id="KW-1185">Reference proteome</keyword>
<accession>A0A0P1F718</accession>
<name>A0A0P1F718_THAGE</name>
<dbReference type="OrthoDB" id="7875768at2"/>